<comment type="catalytic activity">
    <reaction evidence="3">
        <text>uridine + phosphate = alpha-D-ribose 1-phosphate + uracil</text>
        <dbReference type="Rhea" id="RHEA:24388"/>
        <dbReference type="ChEBI" id="CHEBI:16704"/>
        <dbReference type="ChEBI" id="CHEBI:17568"/>
        <dbReference type="ChEBI" id="CHEBI:43474"/>
        <dbReference type="ChEBI" id="CHEBI:57720"/>
        <dbReference type="EC" id="2.4.2.3"/>
    </reaction>
</comment>
<dbReference type="Gene3D" id="3.40.50.1580">
    <property type="entry name" value="Nucleoside phosphorylase domain"/>
    <property type="match status" value="1"/>
</dbReference>
<dbReference type="AlphaFoldDB" id="U6STY6"/>
<dbReference type="GO" id="GO:0004850">
    <property type="term" value="F:uridine phosphorylase activity"/>
    <property type="evidence" value="ECO:0007669"/>
    <property type="project" value="UniProtKB-EC"/>
</dbReference>
<dbReference type="PATRIC" id="fig|1188261.3.peg.200"/>
<dbReference type="Pfam" id="PF01048">
    <property type="entry name" value="PNP_UDP_1"/>
    <property type="match status" value="1"/>
</dbReference>
<dbReference type="PANTHER" id="PTHR43691">
    <property type="entry name" value="URIDINE PHOSPHORYLASE"/>
    <property type="match status" value="1"/>
</dbReference>
<evidence type="ECO:0000259" key="4">
    <source>
        <dbReference type="Pfam" id="PF01048"/>
    </source>
</evidence>
<evidence type="ECO:0000256" key="2">
    <source>
        <dbReference type="ARBA" id="ARBA00021980"/>
    </source>
</evidence>
<organism evidence="5 6">
    <name type="scientific">Alkalihalophilus marmarensis DSM 21297</name>
    <dbReference type="NCBI Taxonomy" id="1188261"/>
    <lineage>
        <taxon>Bacteria</taxon>
        <taxon>Bacillati</taxon>
        <taxon>Bacillota</taxon>
        <taxon>Bacilli</taxon>
        <taxon>Bacillales</taxon>
        <taxon>Bacillaceae</taxon>
        <taxon>Alkalihalophilus</taxon>
    </lineage>
</organism>
<evidence type="ECO:0000313" key="6">
    <source>
        <dbReference type="Proteomes" id="UP000017170"/>
    </source>
</evidence>
<keyword evidence="6" id="KW-1185">Reference proteome</keyword>
<dbReference type="PANTHER" id="PTHR43691:SF11">
    <property type="entry name" value="FI09636P-RELATED"/>
    <property type="match status" value="1"/>
</dbReference>
<dbReference type="EMBL" id="ATAE01000003">
    <property type="protein sequence ID" value="ERN55103.1"/>
    <property type="molecule type" value="Genomic_DNA"/>
</dbReference>
<evidence type="ECO:0000313" key="5">
    <source>
        <dbReference type="EMBL" id="ERN55103.1"/>
    </source>
</evidence>
<accession>U6STY6</accession>
<dbReference type="GO" id="GO:0009116">
    <property type="term" value="P:nucleoside metabolic process"/>
    <property type="evidence" value="ECO:0007669"/>
    <property type="project" value="InterPro"/>
</dbReference>
<evidence type="ECO:0000256" key="3">
    <source>
        <dbReference type="ARBA" id="ARBA00048447"/>
    </source>
</evidence>
<name>U6STY6_9BACI</name>
<sequence>MKLYGEFSQADWLKALQISKADVPVSFIIHGEWEHEENITQWRDILKEEMRLPKWNSVMGRHKGAQVGFANVYGAPMAVNIVHQFAASGTEVFIQTGYFGGLSLEVKYGDIFIVTEAVMGDGVSTSYLTGEITVKSDPELVALAVKYCENKGYSYTTGSIYSTNTLLLETKDLIKAWASKGCIGVDMETAVTIAAAQYFNKRAVGLLTLSDHLINGDTLYTYTEDREAVEARTDERVREVALYLAAGEWGD</sequence>
<comment type="caution">
    <text evidence="5">The sequence shown here is derived from an EMBL/GenBank/DDBJ whole genome shotgun (WGS) entry which is preliminary data.</text>
</comment>
<dbReference type="InterPro" id="IPR035994">
    <property type="entry name" value="Nucleoside_phosphorylase_sf"/>
</dbReference>
<dbReference type="RefSeq" id="WP_022626609.1">
    <property type="nucleotide sequence ID" value="NZ_ATAE01000003.1"/>
</dbReference>
<reference evidence="5 6" key="1">
    <citation type="journal article" date="2013" name="Genome Announc.">
        <title>Genome Sequence of the Extreme Obligate Alkaliphile Bacillus marmarensis Strain DSM 21297.</title>
        <authorList>
            <person name="Wernick D.G."/>
            <person name="Choi K.Y."/>
            <person name="Tat C.A."/>
            <person name="Lafontaine Rivera J.G."/>
            <person name="Liao J.C."/>
        </authorList>
    </citation>
    <scope>NUCLEOTIDE SEQUENCE [LARGE SCALE GENOMIC DNA]</scope>
    <source>
        <strain evidence="5 6">DSM 21297</strain>
    </source>
</reference>
<feature type="domain" description="Nucleoside phosphorylase" evidence="4">
    <location>
        <begin position="73"/>
        <end position="239"/>
    </location>
</feature>
<gene>
    <name evidence="5" type="ORF">A33I_03950</name>
</gene>
<evidence type="ECO:0000256" key="1">
    <source>
        <dbReference type="ARBA" id="ARBA00011888"/>
    </source>
</evidence>
<dbReference type="GO" id="GO:0005829">
    <property type="term" value="C:cytosol"/>
    <property type="evidence" value="ECO:0007669"/>
    <property type="project" value="TreeGrafter"/>
</dbReference>
<proteinExistence type="predicted"/>
<dbReference type="EC" id="2.4.2.3" evidence="1"/>
<dbReference type="SUPFAM" id="SSF53167">
    <property type="entry name" value="Purine and uridine phosphorylases"/>
    <property type="match status" value="1"/>
</dbReference>
<dbReference type="InterPro" id="IPR000845">
    <property type="entry name" value="Nucleoside_phosphorylase_d"/>
</dbReference>
<dbReference type="Proteomes" id="UP000017170">
    <property type="component" value="Unassembled WGS sequence"/>
</dbReference>
<protein>
    <recommendedName>
        <fullName evidence="2">Uridine phosphorylase</fullName>
        <ecNumber evidence="1">2.4.2.3</ecNumber>
    </recommendedName>
</protein>